<dbReference type="PROSITE" id="PS51819">
    <property type="entry name" value="VOC"/>
    <property type="match status" value="2"/>
</dbReference>
<organism evidence="2 3">
    <name type="scientific">Candidatus Amunia macphersoniae</name>
    <dbReference type="NCBI Taxonomy" id="3127014"/>
    <lineage>
        <taxon>Bacteria</taxon>
        <taxon>Bacillati</taxon>
        <taxon>Candidatus Dormiibacterota</taxon>
        <taxon>Candidatus Dormibacteria</taxon>
        <taxon>Candidatus Aeolococcales</taxon>
        <taxon>Candidatus Aeolococcaceae</taxon>
        <taxon>Candidatus Amunia</taxon>
    </lineage>
</organism>
<dbReference type="InterPro" id="IPR004360">
    <property type="entry name" value="Glyas_Fos-R_dOase_dom"/>
</dbReference>
<dbReference type="EMBL" id="JAEKNN010000050">
    <property type="protein sequence ID" value="MBJ7609649.1"/>
    <property type="molecule type" value="Genomic_DNA"/>
</dbReference>
<proteinExistence type="predicted"/>
<dbReference type="SUPFAM" id="SSF54593">
    <property type="entry name" value="Glyoxalase/Bleomycin resistance protein/Dihydroxybiphenyl dioxygenase"/>
    <property type="match status" value="2"/>
</dbReference>
<dbReference type="CDD" id="cd07247">
    <property type="entry name" value="SgaA_N_like"/>
    <property type="match status" value="2"/>
</dbReference>
<dbReference type="InterPro" id="IPR029068">
    <property type="entry name" value="Glyas_Bleomycin-R_OHBP_Dase"/>
</dbReference>
<dbReference type="InterPro" id="IPR037523">
    <property type="entry name" value="VOC_core"/>
</dbReference>
<feature type="domain" description="VOC" evidence="1">
    <location>
        <begin position="139"/>
        <end position="251"/>
    </location>
</feature>
<evidence type="ECO:0000313" key="3">
    <source>
        <dbReference type="Proteomes" id="UP000614410"/>
    </source>
</evidence>
<dbReference type="Proteomes" id="UP000614410">
    <property type="component" value="Unassembled WGS sequence"/>
</dbReference>
<dbReference type="Gene3D" id="3.10.180.10">
    <property type="entry name" value="2,3-Dihydroxybiphenyl 1,2-Dioxygenase, domain 1"/>
    <property type="match status" value="2"/>
</dbReference>
<name>A0A934KNH7_9BACT</name>
<protein>
    <submittedName>
        <fullName evidence="2">VOC family protein</fullName>
    </submittedName>
</protein>
<reference evidence="2 3" key="1">
    <citation type="submission" date="2020-10" db="EMBL/GenBank/DDBJ databases">
        <title>Ca. Dormibacterota MAGs.</title>
        <authorList>
            <person name="Montgomery K."/>
        </authorList>
    </citation>
    <scope>NUCLEOTIDE SEQUENCE [LARGE SCALE GENOMIC DNA]</scope>
    <source>
        <strain evidence="2">Mitchell_Peninsula_5</strain>
    </source>
</reference>
<feature type="domain" description="VOC" evidence="1">
    <location>
        <begin position="12"/>
        <end position="125"/>
    </location>
</feature>
<dbReference type="InterPro" id="IPR052164">
    <property type="entry name" value="Anthracycline_SecMetBiosynth"/>
</dbReference>
<accession>A0A934KNH7</accession>
<comment type="caution">
    <text evidence="2">The sequence shown here is derived from an EMBL/GenBank/DDBJ whole genome shotgun (WGS) entry which is preliminary data.</text>
</comment>
<gene>
    <name evidence="2" type="ORF">JF887_09530</name>
</gene>
<sequence>MADTPTTYPPGTPIWVDLSTSDVDAGRHFYEELFGWTSDEPAPPEYGGYAMFRQGDKLVAGSGPLMEGGHPAWNTYVRSSDAVATAQTVRDAGGEVVVEPMQVMDAGTMAVFKDPTGAYISIWQDGTHKGAELFNEPVSLSWSELGTRDVEAAKRFYDTVFGWTTKGEGYLEWQLDGRSIGGCNDMNAMGMPEQVPPHWLVYFTVNNCDQTADRVKELGGTVNMPARDIPGMGRFTVVADPQGAVFAAFSS</sequence>
<evidence type="ECO:0000313" key="2">
    <source>
        <dbReference type="EMBL" id="MBJ7609649.1"/>
    </source>
</evidence>
<dbReference type="Pfam" id="PF00903">
    <property type="entry name" value="Glyoxalase"/>
    <property type="match status" value="2"/>
</dbReference>
<dbReference type="PANTHER" id="PTHR33993:SF14">
    <property type="entry name" value="GB|AAF24581.1"/>
    <property type="match status" value="1"/>
</dbReference>
<dbReference type="PANTHER" id="PTHR33993">
    <property type="entry name" value="GLYOXALASE-RELATED"/>
    <property type="match status" value="1"/>
</dbReference>
<dbReference type="AlphaFoldDB" id="A0A934KNH7"/>
<evidence type="ECO:0000259" key="1">
    <source>
        <dbReference type="PROSITE" id="PS51819"/>
    </source>
</evidence>